<dbReference type="EC" id="2.10.1.1" evidence="11"/>
<dbReference type="NCBIfam" id="TIGR00177">
    <property type="entry name" value="molyb_syn"/>
    <property type="match status" value="1"/>
</dbReference>
<keyword evidence="9 11" id="KW-0501">Molybdenum cofactor biosynthesis</keyword>
<evidence type="ECO:0000313" key="13">
    <source>
        <dbReference type="EMBL" id="MEJ8567344.1"/>
    </source>
</evidence>
<dbReference type="Pfam" id="PF03454">
    <property type="entry name" value="MoeA_C"/>
    <property type="match status" value="1"/>
</dbReference>
<dbReference type="SUPFAM" id="SSF53218">
    <property type="entry name" value="Molybdenum cofactor biosynthesis proteins"/>
    <property type="match status" value="1"/>
</dbReference>
<evidence type="ECO:0000256" key="4">
    <source>
        <dbReference type="ARBA" id="ARBA00010763"/>
    </source>
</evidence>
<organism evidence="13 14">
    <name type="scientific">Elongatibacter sediminis</name>
    <dbReference type="NCBI Taxonomy" id="3119006"/>
    <lineage>
        <taxon>Bacteria</taxon>
        <taxon>Pseudomonadati</taxon>
        <taxon>Pseudomonadota</taxon>
        <taxon>Gammaproteobacteria</taxon>
        <taxon>Chromatiales</taxon>
        <taxon>Wenzhouxiangellaceae</taxon>
        <taxon>Elongatibacter</taxon>
    </lineage>
</organism>
<dbReference type="FunFam" id="3.40.980.10:FF:000004">
    <property type="entry name" value="Molybdopterin molybdenumtransferase"/>
    <property type="match status" value="1"/>
</dbReference>
<dbReference type="InterPro" id="IPR008284">
    <property type="entry name" value="MoCF_biosynth_CS"/>
</dbReference>
<dbReference type="CDD" id="cd00887">
    <property type="entry name" value="MoeA"/>
    <property type="match status" value="1"/>
</dbReference>
<dbReference type="InterPro" id="IPR005110">
    <property type="entry name" value="MoeA_linker/N"/>
</dbReference>
<name>A0AAW9R653_9GAMM</name>
<sequence>MLQVQEAIERLLSASFEGPECERIDLLQATGRVLAEDVVAVLNVPPADNSAMDGYAVRVEDARAAGGTLPVSTRVPAGQAPSPLKPGTAARIFTGAEIPPGADAVVMQENCDAEDGNVIIRQMPEPGQNIRPRAQDIAAGDALLPAGHRLRPQDMGLLASQGLGTINVYRRVRAAVLSTGDELVEPGKPVGPGQIYNSNRYTMTGLLQDWGMDVVDLGVAPDDPARIEALFREAAEAADVLVCSGGVSVGEEDHVKPVVEKLGSLDLWRIAIKPGKPFAFGSVCGKPFIGLPGNPVSGFVTLLIIGRPFLFRMQGMAASPPIPAWLPARFNTPGSSREGYLRARYTDGGVELFGNQSSGVLMSTSRSDGLVRQPVDTDIAEGDRVEFLPYASFN</sequence>
<keyword evidence="5 11" id="KW-0500">Molybdenum</keyword>
<dbReference type="InterPro" id="IPR036425">
    <property type="entry name" value="MoaB/Mog-like_dom_sf"/>
</dbReference>
<evidence type="ECO:0000256" key="1">
    <source>
        <dbReference type="ARBA" id="ARBA00001946"/>
    </source>
</evidence>
<evidence type="ECO:0000313" key="14">
    <source>
        <dbReference type="Proteomes" id="UP001359886"/>
    </source>
</evidence>
<gene>
    <name evidence="13" type="primary">glp</name>
    <name evidence="13" type="ORF">V3330_06865</name>
</gene>
<dbReference type="PANTHER" id="PTHR10192:SF5">
    <property type="entry name" value="GEPHYRIN"/>
    <property type="match status" value="1"/>
</dbReference>
<dbReference type="GO" id="GO:0005829">
    <property type="term" value="C:cytosol"/>
    <property type="evidence" value="ECO:0007669"/>
    <property type="project" value="TreeGrafter"/>
</dbReference>
<keyword evidence="6 11" id="KW-0808">Transferase</keyword>
<dbReference type="AlphaFoldDB" id="A0AAW9R653"/>
<dbReference type="SUPFAM" id="SSF63867">
    <property type="entry name" value="MoeA C-terminal domain-like"/>
    <property type="match status" value="1"/>
</dbReference>
<comment type="similarity">
    <text evidence="4 11">Belongs to the MoeA family.</text>
</comment>
<dbReference type="GO" id="GO:0006777">
    <property type="term" value="P:Mo-molybdopterin cofactor biosynthetic process"/>
    <property type="evidence" value="ECO:0007669"/>
    <property type="project" value="UniProtKB-UniRule"/>
</dbReference>
<dbReference type="GO" id="GO:0061599">
    <property type="term" value="F:molybdopterin molybdotransferase activity"/>
    <property type="evidence" value="ECO:0007669"/>
    <property type="project" value="UniProtKB-UniRule"/>
</dbReference>
<feature type="domain" description="MoaB/Mog" evidence="12">
    <location>
        <begin position="175"/>
        <end position="312"/>
    </location>
</feature>
<evidence type="ECO:0000256" key="10">
    <source>
        <dbReference type="ARBA" id="ARBA00047317"/>
    </source>
</evidence>
<dbReference type="InterPro" id="IPR036135">
    <property type="entry name" value="MoeA_linker/N_sf"/>
</dbReference>
<evidence type="ECO:0000256" key="11">
    <source>
        <dbReference type="RuleBase" id="RU365090"/>
    </source>
</evidence>
<dbReference type="InterPro" id="IPR001453">
    <property type="entry name" value="MoaB/Mog_dom"/>
</dbReference>
<dbReference type="Pfam" id="PF00994">
    <property type="entry name" value="MoCF_biosynth"/>
    <property type="match status" value="1"/>
</dbReference>
<evidence type="ECO:0000256" key="9">
    <source>
        <dbReference type="ARBA" id="ARBA00023150"/>
    </source>
</evidence>
<dbReference type="EMBL" id="JAZHOG010000004">
    <property type="protein sequence ID" value="MEJ8567344.1"/>
    <property type="molecule type" value="Genomic_DNA"/>
</dbReference>
<evidence type="ECO:0000256" key="3">
    <source>
        <dbReference type="ARBA" id="ARBA00005046"/>
    </source>
</evidence>
<keyword evidence="14" id="KW-1185">Reference proteome</keyword>
<dbReference type="Proteomes" id="UP001359886">
    <property type="component" value="Unassembled WGS sequence"/>
</dbReference>
<evidence type="ECO:0000256" key="7">
    <source>
        <dbReference type="ARBA" id="ARBA00022723"/>
    </source>
</evidence>
<dbReference type="NCBIfam" id="NF045515">
    <property type="entry name" value="Glp_gephyrin"/>
    <property type="match status" value="1"/>
</dbReference>
<evidence type="ECO:0000256" key="2">
    <source>
        <dbReference type="ARBA" id="ARBA00002901"/>
    </source>
</evidence>
<evidence type="ECO:0000256" key="8">
    <source>
        <dbReference type="ARBA" id="ARBA00022842"/>
    </source>
</evidence>
<dbReference type="SUPFAM" id="SSF63882">
    <property type="entry name" value="MoeA N-terminal region -like"/>
    <property type="match status" value="1"/>
</dbReference>
<accession>A0AAW9R653</accession>
<dbReference type="SMART" id="SM00852">
    <property type="entry name" value="MoCF_biosynth"/>
    <property type="match status" value="1"/>
</dbReference>
<comment type="caution">
    <text evidence="13">The sequence shown here is derived from an EMBL/GenBank/DDBJ whole genome shotgun (WGS) entry which is preliminary data.</text>
</comment>
<keyword evidence="8 11" id="KW-0460">Magnesium</keyword>
<dbReference type="InterPro" id="IPR036688">
    <property type="entry name" value="MoeA_C_domain_IV_sf"/>
</dbReference>
<protein>
    <recommendedName>
        <fullName evidence="11">Molybdopterin molybdenumtransferase</fullName>
        <ecNumber evidence="11">2.10.1.1</ecNumber>
    </recommendedName>
</protein>
<dbReference type="InterPro" id="IPR038987">
    <property type="entry name" value="MoeA-like"/>
</dbReference>
<comment type="function">
    <text evidence="2 11">Catalyzes the insertion of molybdate into adenylated molybdopterin with the concomitant release of AMP.</text>
</comment>
<dbReference type="GO" id="GO:0046872">
    <property type="term" value="F:metal ion binding"/>
    <property type="evidence" value="ECO:0007669"/>
    <property type="project" value="UniProtKB-UniRule"/>
</dbReference>
<evidence type="ECO:0000259" key="12">
    <source>
        <dbReference type="SMART" id="SM00852"/>
    </source>
</evidence>
<keyword evidence="7 11" id="KW-0479">Metal-binding</keyword>
<evidence type="ECO:0000256" key="5">
    <source>
        <dbReference type="ARBA" id="ARBA00022505"/>
    </source>
</evidence>
<dbReference type="Gene3D" id="2.170.190.11">
    <property type="entry name" value="Molybdopterin biosynthesis moea protein, domain 3"/>
    <property type="match status" value="1"/>
</dbReference>
<dbReference type="Gene3D" id="3.90.105.10">
    <property type="entry name" value="Molybdopterin biosynthesis moea protein, domain 2"/>
    <property type="match status" value="1"/>
</dbReference>
<comment type="cofactor">
    <cofactor evidence="1 11">
        <name>Mg(2+)</name>
        <dbReference type="ChEBI" id="CHEBI:18420"/>
    </cofactor>
</comment>
<dbReference type="Gene3D" id="2.40.340.10">
    <property type="entry name" value="MoeA, C-terminal, domain IV"/>
    <property type="match status" value="1"/>
</dbReference>
<dbReference type="PROSITE" id="PS01079">
    <property type="entry name" value="MOCF_BIOSYNTHESIS_2"/>
    <property type="match status" value="1"/>
</dbReference>
<dbReference type="Pfam" id="PF03453">
    <property type="entry name" value="MoeA_N"/>
    <property type="match status" value="1"/>
</dbReference>
<dbReference type="InterPro" id="IPR005111">
    <property type="entry name" value="MoeA_C_domain_IV"/>
</dbReference>
<dbReference type="Gene3D" id="3.40.980.10">
    <property type="entry name" value="MoaB/Mog-like domain"/>
    <property type="match status" value="1"/>
</dbReference>
<proteinExistence type="inferred from homology"/>
<comment type="catalytic activity">
    <reaction evidence="10">
        <text>adenylyl-molybdopterin + molybdate = Mo-molybdopterin + AMP + H(+)</text>
        <dbReference type="Rhea" id="RHEA:35047"/>
        <dbReference type="ChEBI" id="CHEBI:15378"/>
        <dbReference type="ChEBI" id="CHEBI:36264"/>
        <dbReference type="ChEBI" id="CHEBI:62727"/>
        <dbReference type="ChEBI" id="CHEBI:71302"/>
        <dbReference type="ChEBI" id="CHEBI:456215"/>
        <dbReference type="EC" id="2.10.1.1"/>
    </reaction>
</comment>
<dbReference type="RefSeq" id="WP_354694975.1">
    <property type="nucleotide sequence ID" value="NZ_JAZHOG010000004.1"/>
</dbReference>
<reference evidence="13 14" key="1">
    <citation type="submission" date="2024-02" db="EMBL/GenBank/DDBJ databases">
        <title>A novel Wenzhouxiangellaceae bacterium, isolated from coastal sediments.</title>
        <authorList>
            <person name="Du Z.-J."/>
            <person name="Ye Y.-Q."/>
            <person name="Zhang X.-Y."/>
        </authorList>
    </citation>
    <scope>NUCLEOTIDE SEQUENCE [LARGE SCALE GENOMIC DNA]</scope>
    <source>
        <strain evidence="13 14">CH-27</strain>
    </source>
</reference>
<evidence type="ECO:0000256" key="6">
    <source>
        <dbReference type="ARBA" id="ARBA00022679"/>
    </source>
</evidence>
<dbReference type="PANTHER" id="PTHR10192">
    <property type="entry name" value="MOLYBDOPTERIN BIOSYNTHESIS PROTEIN"/>
    <property type="match status" value="1"/>
</dbReference>
<comment type="pathway">
    <text evidence="3 11">Cofactor biosynthesis; molybdopterin biosynthesis.</text>
</comment>